<keyword evidence="2" id="KW-1185">Reference proteome</keyword>
<dbReference type="EMBL" id="JBBHJZ010000002">
    <property type="protein sequence ID" value="MEJ5977751.1"/>
    <property type="molecule type" value="Genomic_DNA"/>
</dbReference>
<sequence length="139" mass="14846">MPVVANAQVAHQVSVVHQGHAVAISYEPKIETKLRQIGLGPRSSPACMWSSRISVQRTAMGLDGRPIAALSRAIPGGKARSGQRAGHCNNLSERERARLAGTTEALRARVIAAAERDDHGLRTELASLEALGTRDSHAR</sequence>
<evidence type="ECO:0000313" key="1">
    <source>
        <dbReference type="EMBL" id="MEJ5977751.1"/>
    </source>
</evidence>
<dbReference type="RefSeq" id="WP_339587681.1">
    <property type="nucleotide sequence ID" value="NZ_JBBHJZ010000002.1"/>
</dbReference>
<name>A0ABU8RYK1_9SPHN</name>
<accession>A0ABU8RYK1</accession>
<comment type="caution">
    <text evidence="1">The sequence shown here is derived from an EMBL/GenBank/DDBJ whole genome shotgun (WGS) entry which is preliminary data.</text>
</comment>
<evidence type="ECO:0000313" key="2">
    <source>
        <dbReference type="Proteomes" id="UP001361239"/>
    </source>
</evidence>
<dbReference type="Proteomes" id="UP001361239">
    <property type="component" value="Unassembled WGS sequence"/>
</dbReference>
<proteinExistence type="predicted"/>
<gene>
    <name evidence="1" type="ORF">WG901_13970</name>
</gene>
<organism evidence="1 2">
    <name type="scientific">Novosphingobium anseongense</name>
    <dbReference type="NCBI Taxonomy" id="3133436"/>
    <lineage>
        <taxon>Bacteria</taxon>
        <taxon>Pseudomonadati</taxon>
        <taxon>Pseudomonadota</taxon>
        <taxon>Alphaproteobacteria</taxon>
        <taxon>Sphingomonadales</taxon>
        <taxon>Sphingomonadaceae</taxon>
        <taxon>Novosphingobium</taxon>
    </lineage>
</organism>
<protein>
    <submittedName>
        <fullName evidence="1">Uncharacterized protein</fullName>
    </submittedName>
</protein>
<reference evidence="1 2" key="1">
    <citation type="submission" date="2024-03" db="EMBL/GenBank/DDBJ databases">
        <authorList>
            <person name="Jo J.-H."/>
        </authorList>
    </citation>
    <scope>NUCLEOTIDE SEQUENCE [LARGE SCALE GENOMIC DNA]</scope>
    <source>
        <strain evidence="1 2">PS1R-30</strain>
    </source>
</reference>